<dbReference type="AlphaFoldDB" id="A0A9J6ERM2"/>
<dbReference type="Proteomes" id="UP000821866">
    <property type="component" value="Chromosome 10"/>
</dbReference>
<keyword evidence="2" id="KW-0812">Transmembrane</keyword>
<reference evidence="3" key="2">
    <citation type="submission" date="2021-09" db="EMBL/GenBank/DDBJ databases">
        <authorList>
            <person name="Jia N."/>
            <person name="Wang J."/>
            <person name="Shi W."/>
            <person name="Du L."/>
            <person name="Sun Y."/>
            <person name="Zhan W."/>
            <person name="Jiang J."/>
            <person name="Wang Q."/>
            <person name="Zhang B."/>
            <person name="Ji P."/>
            <person name="Sakyi L.B."/>
            <person name="Cui X."/>
            <person name="Yuan T."/>
            <person name="Jiang B."/>
            <person name="Yang W."/>
            <person name="Lam T.T.-Y."/>
            <person name="Chang Q."/>
            <person name="Ding S."/>
            <person name="Wang X."/>
            <person name="Zhu J."/>
            <person name="Ruan X."/>
            <person name="Zhao L."/>
            <person name="Wei J."/>
            <person name="Que T."/>
            <person name="Du C."/>
            <person name="Cheng J."/>
            <person name="Dai P."/>
            <person name="Han X."/>
            <person name="Huang E."/>
            <person name="Gao Y."/>
            <person name="Liu J."/>
            <person name="Shao H."/>
            <person name="Ye R."/>
            <person name="Li L."/>
            <person name="Wei W."/>
            <person name="Wang X."/>
            <person name="Wang C."/>
            <person name="Huo Q."/>
            <person name="Li W."/>
            <person name="Guo W."/>
            <person name="Chen H."/>
            <person name="Chen S."/>
            <person name="Zhou L."/>
            <person name="Zhou L."/>
            <person name="Ni X."/>
            <person name="Tian J."/>
            <person name="Zhou Y."/>
            <person name="Sheng Y."/>
            <person name="Liu T."/>
            <person name="Pan Y."/>
            <person name="Xia L."/>
            <person name="Li J."/>
            <person name="Zhao F."/>
            <person name="Cao W."/>
        </authorList>
    </citation>
    <scope>NUCLEOTIDE SEQUENCE</scope>
    <source>
        <strain evidence="3">Rmic-2018</strain>
        <tissue evidence="3">Larvae</tissue>
    </source>
</reference>
<comment type="caution">
    <text evidence="3">The sequence shown here is derived from an EMBL/GenBank/DDBJ whole genome shotgun (WGS) entry which is preliminary data.</text>
</comment>
<sequence length="521" mass="57737">MKNVVIATAPAPQIPIPGPQVLALPPPLSTNAPQVLQQSSAPTEPTLPITVDRGAMPSKTIAVSGWKSSAWTTRFFGTRDQLTFTMVTATISLCLVVLMLAIVMHLTSQNIESSTIDVDSGTTKPKVTEGQTSTKQTIVTEPLETTDMPLEPTTSATSTPRPTPVTSLPPETTATETPKVLGPETLLCTYGRRTTSDAVMASDGLCDYAFYDSLYALGQNKLTSSRLFSADLETFIRGASKYKKTSSGMALAFEHLNDAERDLKNVTLTALSFFWWRKIFHVAILNTPELPKPTEWQQAIAVLKELDNRLEPQRALGHNAITVFAAPFPDNDWSLALARYFNNANFYPDLLIMPGHYPFGDNMIQDCLVMPPTRHPDDAVPDHAAKSYSYDLSNGAFSLREFYASDGGSRGMLSVTLKGRWAEPKDRDAMDFFAPCTHDASAESFGSYTEVCRHSRYASRLKYSYSHYAMLARHPTKKRTFAYDNEEGFYDKICKVKEDVQDVSFGIAAYDVDYDDYWQPV</sequence>
<feature type="region of interest" description="Disordered" evidence="1">
    <location>
        <begin position="115"/>
        <end position="179"/>
    </location>
</feature>
<keyword evidence="2" id="KW-1133">Transmembrane helix</keyword>
<feature type="compositionally biased region" description="Low complexity" evidence="1">
    <location>
        <begin position="152"/>
        <end position="170"/>
    </location>
</feature>
<dbReference type="EMBL" id="JABSTU010000002">
    <property type="protein sequence ID" value="KAH8037022.1"/>
    <property type="molecule type" value="Genomic_DNA"/>
</dbReference>
<keyword evidence="4" id="KW-1185">Reference proteome</keyword>
<feature type="compositionally biased region" description="Polar residues" evidence="1">
    <location>
        <begin position="115"/>
        <end position="139"/>
    </location>
</feature>
<feature type="transmembrane region" description="Helical" evidence="2">
    <location>
        <begin position="82"/>
        <end position="106"/>
    </location>
</feature>
<name>A0A9J6ERM2_RHIMP</name>
<dbReference type="VEuPathDB" id="VectorBase:LOC119179348"/>
<evidence type="ECO:0000256" key="2">
    <source>
        <dbReference type="SAM" id="Phobius"/>
    </source>
</evidence>
<reference evidence="3" key="1">
    <citation type="journal article" date="2020" name="Cell">
        <title>Large-Scale Comparative Analyses of Tick Genomes Elucidate Their Genetic Diversity and Vector Capacities.</title>
        <authorList>
            <consortium name="Tick Genome and Microbiome Consortium (TIGMIC)"/>
            <person name="Jia N."/>
            <person name="Wang J."/>
            <person name="Shi W."/>
            <person name="Du L."/>
            <person name="Sun Y."/>
            <person name="Zhan W."/>
            <person name="Jiang J.F."/>
            <person name="Wang Q."/>
            <person name="Zhang B."/>
            <person name="Ji P."/>
            <person name="Bell-Sakyi L."/>
            <person name="Cui X.M."/>
            <person name="Yuan T.T."/>
            <person name="Jiang B.G."/>
            <person name="Yang W.F."/>
            <person name="Lam T.T."/>
            <person name="Chang Q.C."/>
            <person name="Ding S.J."/>
            <person name="Wang X.J."/>
            <person name="Zhu J.G."/>
            <person name="Ruan X.D."/>
            <person name="Zhao L."/>
            <person name="Wei J.T."/>
            <person name="Ye R.Z."/>
            <person name="Que T.C."/>
            <person name="Du C.H."/>
            <person name="Zhou Y.H."/>
            <person name="Cheng J.X."/>
            <person name="Dai P.F."/>
            <person name="Guo W.B."/>
            <person name="Han X.H."/>
            <person name="Huang E.J."/>
            <person name="Li L.F."/>
            <person name="Wei W."/>
            <person name="Gao Y.C."/>
            <person name="Liu J.Z."/>
            <person name="Shao H.Z."/>
            <person name="Wang X."/>
            <person name="Wang C.C."/>
            <person name="Yang T.C."/>
            <person name="Huo Q.B."/>
            <person name="Li W."/>
            <person name="Chen H.Y."/>
            <person name="Chen S.E."/>
            <person name="Zhou L.G."/>
            <person name="Ni X.B."/>
            <person name="Tian J.H."/>
            <person name="Sheng Y."/>
            <person name="Liu T."/>
            <person name="Pan Y.S."/>
            <person name="Xia L.Y."/>
            <person name="Li J."/>
            <person name="Zhao F."/>
            <person name="Cao W.C."/>
        </authorList>
    </citation>
    <scope>NUCLEOTIDE SEQUENCE</scope>
    <source>
        <strain evidence="3">Rmic-2018</strain>
    </source>
</reference>
<protein>
    <submittedName>
        <fullName evidence="3">Uncharacterized protein</fullName>
    </submittedName>
</protein>
<evidence type="ECO:0000256" key="1">
    <source>
        <dbReference type="SAM" id="MobiDB-lite"/>
    </source>
</evidence>
<dbReference type="VEuPathDB" id="VectorBase:LOC119180303"/>
<evidence type="ECO:0000313" key="3">
    <source>
        <dbReference type="EMBL" id="KAH8037022.1"/>
    </source>
</evidence>
<gene>
    <name evidence="3" type="ORF">HPB51_008348</name>
</gene>
<organism evidence="3 4">
    <name type="scientific">Rhipicephalus microplus</name>
    <name type="common">Cattle tick</name>
    <name type="synonym">Boophilus microplus</name>
    <dbReference type="NCBI Taxonomy" id="6941"/>
    <lineage>
        <taxon>Eukaryota</taxon>
        <taxon>Metazoa</taxon>
        <taxon>Ecdysozoa</taxon>
        <taxon>Arthropoda</taxon>
        <taxon>Chelicerata</taxon>
        <taxon>Arachnida</taxon>
        <taxon>Acari</taxon>
        <taxon>Parasitiformes</taxon>
        <taxon>Ixodida</taxon>
        <taxon>Ixodoidea</taxon>
        <taxon>Ixodidae</taxon>
        <taxon>Rhipicephalinae</taxon>
        <taxon>Rhipicephalus</taxon>
        <taxon>Boophilus</taxon>
    </lineage>
</organism>
<keyword evidence="2" id="KW-0472">Membrane</keyword>
<proteinExistence type="predicted"/>
<evidence type="ECO:0000313" key="4">
    <source>
        <dbReference type="Proteomes" id="UP000821866"/>
    </source>
</evidence>
<accession>A0A9J6ERM2</accession>